<organism evidence="1 2">
    <name type="scientific">Geosporobacter subterraneus DSM 17957</name>
    <dbReference type="NCBI Taxonomy" id="1121919"/>
    <lineage>
        <taxon>Bacteria</taxon>
        <taxon>Bacillati</taxon>
        <taxon>Bacillota</taxon>
        <taxon>Clostridia</taxon>
        <taxon>Peptostreptococcales</taxon>
        <taxon>Thermotaleaceae</taxon>
        <taxon>Geosporobacter</taxon>
    </lineage>
</organism>
<evidence type="ECO:0000313" key="2">
    <source>
        <dbReference type="Proteomes" id="UP000184536"/>
    </source>
</evidence>
<evidence type="ECO:0008006" key="3">
    <source>
        <dbReference type="Google" id="ProtNLM"/>
    </source>
</evidence>
<proteinExistence type="predicted"/>
<protein>
    <recommendedName>
        <fullName evidence="3">DUF3006 domain-containing protein</fullName>
    </recommendedName>
</protein>
<gene>
    <name evidence="1" type="ORF">SAMN02745975_01844</name>
</gene>
<reference evidence="2" key="1">
    <citation type="submission" date="2016-11" db="EMBL/GenBank/DDBJ databases">
        <authorList>
            <person name="Varghese N."/>
            <person name="Submissions S."/>
        </authorList>
    </citation>
    <scope>NUCLEOTIDE SEQUENCE [LARGE SCALE GENOMIC DNA]</scope>
    <source>
        <strain evidence="2">DSM 17957</strain>
    </source>
</reference>
<evidence type="ECO:0000313" key="1">
    <source>
        <dbReference type="EMBL" id="SHJ33507.1"/>
    </source>
</evidence>
<dbReference type="RefSeq" id="WP_110940996.1">
    <property type="nucleotide sequence ID" value="NZ_FQZV01000021.1"/>
</dbReference>
<dbReference type="Proteomes" id="UP000184536">
    <property type="component" value="Unassembled WGS sequence"/>
</dbReference>
<dbReference type="STRING" id="1121919.SAMN02745975_01844"/>
<sequence>MLAVLQEMQDNTAVILTERNYKVVVPAEMIPAGAQVGDKIYLELRTEMNSQAVGERMDALENEYLQTFF</sequence>
<accession>A0A1M6IGD4</accession>
<keyword evidence="2" id="KW-1185">Reference proteome</keyword>
<dbReference type="AlphaFoldDB" id="A0A1M6IGD4"/>
<name>A0A1M6IGD4_9FIRM</name>
<dbReference type="EMBL" id="FQZV01000021">
    <property type="protein sequence ID" value="SHJ33507.1"/>
    <property type="molecule type" value="Genomic_DNA"/>
</dbReference>
<dbReference type="OrthoDB" id="164847at2"/>